<sequence>MWFTGRALVMALMFLGFGAYFYYDAVSGYPRKNLEYFMHKTFVDAGALFDREGRLNGAGSGEWERTVQSRMVEFPEDYEIPAGVDRKGTPWPAVLADYDLMSAPGKGWSAAWQAYSAERQYPLKPVEQPYDGSKIFEQWVAGSICMALAAAALFLLVRTRGRKMALEDGRVTAAGRQFRVEDIARLDLRRWKMKGLAHAVLKPECGKARVRLDGLTYGGFRKEDSPNNAEDFMKALLARYQGEVIDYEEAPEAAEVSLPKKSADANTDHDV</sequence>
<protein>
    <recommendedName>
        <fullName evidence="5">DUF3592 domain-containing protein</fullName>
    </recommendedName>
</protein>
<organism evidence="3 4">
    <name type="scientific">Akkermansia biwaensis</name>
    <dbReference type="NCBI Taxonomy" id="2946555"/>
    <lineage>
        <taxon>Bacteria</taxon>
        <taxon>Pseudomonadati</taxon>
        <taxon>Verrucomicrobiota</taxon>
        <taxon>Verrucomicrobiia</taxon>
        <taxon>Verrucomicrobiales</taxon>
        <taxon>Akkermansiaceae</taxon>
        <taxon>Akkermansia</taxon>
    </lineage>
</organism>
<dbReference type="Proteomes" id="UP001062263">
    <property type="component" value="Chromosome"/>
</dbReference>
<dbReference type="RefSeq" id="WP_215459034.1">
    <property type="nucleotide sequence ID" value="NZ_AP025943.1"/>
</dbReference>
<proteinExistence type="predicted"/>
<evidence type="ECO:0000256" key="1">
    <source>
        <dbReference type="SAM" id="MobiDB-lite"/>
    </source>
</evidence>
<dbReference type="EMBL" id="AP025943">
    <property type="protein sequence ID" value="BDL44475.1"/>
    <property type="molecule type" value="Genomic_DNA"/>
</dbReference>
<keyword evidence="4" id="KW-1185">Reference proteome</keyword>
<feature type="transmembrane region" description="Helical" evidence="2">
    <location>
        <begin position="7"/>
        <end position="23"/>
    </location>
</feature>
<feature type="transmembrane region" description="Helical" evidence="2">
    <location>
        <begin position="139"/>
        <end position="157"/>
    </location>
</feature>
<evidence type="ECO:0000313" key="3">
    <source>
        <dbReference type="EMBL" id="BDL44475.1"/>
    </source>
</evidence>
<evidence type="ECO:0000256" key="2">
    <source>
        <dbReference type="SAM" id="Phobius"/>
    </source>
</evidence>
<gene>
    <name evidence="3" type="ORF">Abiwalacus_20490</name>
</gene>
<feature type="region of interest" description="Disordered" evidence="1">
    <location>
        <begin position="251"/>
        <end position="271"/>
    </location>
</feature>
<evidence type="ECO:0008006" key="5">
    <source>
        <dbReference type="Google" id="ProtNLM"/>
    </source>
</evidence>
<evidence type="ECO:0000313" key="4">
    <source>
        <dbReference type="Proteomes" id="UP001062263"/>
    </source>
</evidence>
<keyword evidence="2" id="KW-0472">Membrane</keyword>
<keyword evidence="2" id="KW-1133">Transmembrane helix</keyword>
<name>A0ABM7ZI92_9BACT</name>
<keyword evidence="2" id="KW-0812">Transmembrane</keyword>
<accession>A0ABM7ZI92</accession>
<reference evidence="3" key="1">
    <citation type="submission" date="2022-06" db="EMBL/GenBank/DDBJ databases">
        <title>Akkermansia biwalacus sp. nov., an anaerobic mucin-degrading bacterium isolated from human intestine.</title>
        <authorList>
            <person name="Kobayashi Y."/>
            <person name="Inoue S."/>
            <person name="Kawahara T."/>
            <person name="Kohda N."/>
        </authorList>
    </citation>
    <scope>NUCLEOTIDE SEQUENCE</scope>
    <source>
        <strain evidence="3">WON2089</strain>
    </source>
</reference>
<feature type="compositionally biased region" description="Basic and acidic residues" evidence="1">
    <location>
        <begin position="261"/>
        <end position="271"/>
    </location>
</feature>